<dbReference type="OrthoDB" id="2308815at2759"/>
<dbReference type="GO" id="GO:0016740">
    <property type="term" value="F:transferase activity"/>
    <property type="evidence" value="ECO:0007669"/>
    <property type="project" value="UniProtKB-KW"/>
</dbReference>
<gene>
    <name evidence="3" type="ORF">K505DRAFT_283942</name>
</gene>
<sequence>MVSNGANGHSNGVNGDKATSYSVPRTTNRIFHDGILNNPLIAPNLPKEINECAKTVQFVGKDEPSIPINWRFAESISALKGLEAAMINVLLKRKYNIEAQKAVINTDHAQLFIMSILLNTIDPEGDAITFAAASSPKGKEKYAKYFKNTDLHNMGGSPYRASATNIYRTKDGRYFHLHGSMNSDPTQASVGLPPNMDYATVEESWKPYMDKIAQIDSQEMQKLASDVYKQAGTICWTTEEFKNSEHGKANAHVGLFEIHDVKNEKQPPCWWPESPETSSRRPLAGLKIVDLTRVIAAPAVTRGLAELGASVMRITASHITDMSSLHCDLSWGKWSAHLDFRKEEDREKLRDLVREADVVVQGYRPGVLDKYGFSLDGLLELTKDRERGLIVVRENCYGWYGPWSYRSGWQQISDANVGVSMEFGRAMGNDEPVTPVFPNSDFCTGTAGVIAVLNAILKRAADGGSYKVDIALNYYSQWLVNSVGVYPPEVWEDLWSRNGKQVFRHHHGMNYTLPRFLKMLQDNSRDVLFNPEFFEKRHSGAIGKNIICIKPVIAFPEGKVLLKYNVGTRSNGTDLPKWPENLMTEIVA</sequence>
<keyword evidence="4" id="KW-1185">Reference proteome</keyword>
<dbReference type="SUPFAM" id="SSF89796">
    <property type="entry name" value="CoA-transferase family III (CaiB/BaiF)"/>
    <property type="match status" value="2"/>
</dbReference>
<accession>A0A6A6X0H9</accession>
<dbReference type="InterPro" id="IPR023606">
    <property type="entry name" value="CoA-Trfase_III_dom_1_sf"/>
</dbReference>
<dbReference type="EMBL" id="MU002121">
    <property type="protein sequence ID" value="KAF2789684.1"/>
    <property type="molecule type" value="Genomic_DNA"/>
</dbReference>
<proteinExistence type="inferred from homology"/>
<reference evidence="3" key="1">
    <citation type="journal article" date="2020" name="Stud. Mycol.">
        <title>101 Dothideomycetes genomes: a test case for predicting lifestyles and emergence of pathogens.</title>
        <authorList>
            <person name="Haridas S."/>
            <person name="Albert R."/>
            <person name="Binder M."/>
            <person name="Bloem J."/>
            <person name="Labutti K."/>
            <person name="Salamov A."/>
            <person name="Andreopoulos B."/>
            <person name="Baker S."/>
            <person name="Barry K."/>
            <person name="Bills G."/>
            <person name="Bluhm B."/>
            <person name="Cannon C."/>
            <person name="Castanera R."/>
            <person name="Culley D."/>
            <person name="Daum C."/>
            <person name="Ezra D."/>
            <person name="Gonzalez J."/>
            <person name="Henrissat B."/>
            <person name="Kuo A."/>
            <person name="Liang C."/>
            <person name="Lipzen A."/>
            <person name="Lutzoni F."/>
            <person name="Magnuson J."/>
            <person name="Mondo S."/>
            <person name="Nolan M."/>
            <person name="Ohm R."/>
            <person name="Pangilinan J."/>
            <person name="Park H.-J."/>
            <person name="Ramirez L."/>
            <person name="Alfaro M."/>
            <person name="Sun H."/>
            <person name="Tritt A."/>
            <person name="Yoshinaga Y."/>
            <person name="Zwiers L.-H."/>
            <person name="Turgeon B."/>
            <person name="Goodwin S."/>
            <person name="Spatafora J."/>
            <person name="Crous P."/>
            <person name="Grigoriev I."/>
        </authorList>
    </citation>
    <scope>NUCLEOTIDE SEQUENCE</scope>
    <source>
        <strain evidence="3">CBS 109.77</strain>
    </source>
</reference>
<organism evidence="3 4">
    <name type="scientific">Melanomma pulvis-pyrius CBS 109.77</name>
    <dbReference type="NCBI Taxonomy" id="1314802"/>
    <lineage>
        <taxon>Eukaryota</taxon>
        <taxon>Fungi</taxon>
        <taxon>Dikarya</taxon>
        <taxon>Ascomycota</taxon>
        <taxon>Pezizomycotina</taxon>
        <taxon>Dothideomycetes</taxon>
        <taxon>Pleosporomycetidae</taxon>
        <taxon>Pleosporales</taxon>
        <taxon>Melanommataceae</taxon>
        <taxon>Melanomma</taxon>
    </lineage>
</organism>
<name>A0A6A6X0H9_9PLEO</name>
<feature type="region of interest" description="Disordered" evidence="2">
    <location>
        <begin position="1"/>
        <end position="21"/>
    </location>
</feature>
<dbReference type="InterPro" id="IPR003673">
    <property type="entry name" value="CoA-Trfase_fam_III"/>
</dbReference>
<evidence type="ECO:0000313" key="4">
    <source>
        <dbReference type="Proteomes" id="UP000799757"/>
    </source>
</evidence>
<comment type="similarity">
    <text evidence="1">Belongs to the CoA-transferase III family.</text>
</comment>
<protein>
    <submittedName>
        <fullName evidence="3">CoA-transferase family III</fullName>
    </submittedName>
</protein>
<evidence type="ECO:0000256" key="1">
    <source>
        <dbReference type="ARBA" id="ARBA00008383"/>
    </source>
</evidence>
<evidence type="ECO:0000313" key="3">
    <source>
        <dbReference type="EMBL" id="KAF2789684.1"/>
    </source>
</evidence>
<dbReference type="PANTHER" id="PTHR48229">
    <property type="entry name" value="CAIB/BAIF FAMILY ENZYME (AFU_ORTHOLOGUE AFUA_1G05360)-RELATED"/>
    <property type="match status" value="1"/>
</dbReference>
<keyword evidence="3" id="KW-0808">Transferase</keyword>
<dbReference type="Proteomes" id="UP000799757">
    <property type="component" value="Unassembled WGS sequence"/>
</dbReference>
<dbReference type="Pfam" id="PF02515">
    <property type="entry name" value="CoA_transf_3"/>
    <property type="match status" value="1"/>
</dbReference>
<evidence type="ECO:0000256" key="2">
    <source>
        <dbReference type="SAM" id="MobiDB-lite"/>
    </source>
</evidence>
<dbReference type="InterPro" id="IPR052985">
    <property type="entry name" value="CoA-trans_III_biosynth/detox"/>
</dbReference>
<dbReference type="Gene3D" id="3.40.50.10540">
    <property type="entry name" value="Crotonobetainyl-coa:carnitine coa-transferase, domain 1"/>
    <property type="match status" value="1"/>
</dbReference>
<dbReference type="AlphaFoldDB" id="A0A6A6X0H9"/>
<dbReference type="PANTHER" id="PTHR48229:SF2">
    <property type="entry name" value="CAIB_BAIF FAMILY PROTEIN"/>
    <property type="match status" value="1"/>
</dbReference>